<sequence length="629" mass="65747">MYKTTLKINNVREILLLFVFLIFSLKSYSQTPKFTTPTLKSGIDKQVGAKYLYPIVTVIDGTNVDAIVTVVAISNASIFEIDNPTNGGLIDRFQPVVNTSSSNGYVEFQFSFYKSGTYGTAQELKINLNSFTIEALDLDGNEFFDVARPNNESFTLENNSYITVSTTNDSYTRFQGPSNSVDPIRITNTRYIVAVNFGTLSAINFRLGNSGRSSNRQSSISFGEVTFVVPKNPIANDDSSLCKPYGMVSLDVANNDTDSNQNIDKSTVDLNLSATSTGIQNSLIVVGEGTWSVNSTGIVTFVPLATFKSNPTPIFYKINDLTNLTSNQAKITITYSPAAPTVSVVNNCNGTSTLTASNYTGSLLWSNNATTASITVSTAGTYTVTQTVNGCTSSNGSGVAAPKTTPAAPTASATAQPTCAVATGTVTISAPIGADFQYNVDGGTYQSSVTFSGLTAGSHAFTTRRISDNTCVSSATSITINARPTAPAAPTASATTQPTCAVATGTVTISAPIGADFQYNVDGGTYQSSATFSGLTAGSHAFTTRRISDNTCVSSATSITINARPTAPAAPTASATTQPTCAVATGTVTISAPTGADFQYNVDGGTYQSSVTFSGLTAGSHAFTTRRIS</sequence>
<dbReference type="RefSeq" id="WP_394331839.1">
    <property type="nucleotide sequence ID" value="NZ_FNMV01000012.1"/>
</dbReference>
<feature type="non-terminal residue" evidence="1">
    <location>
        <position position="629"/>
    </location>
</feature>
<evidence type="ECO:0000313" key="1">
    <source>
        <dbReference type="EMBL" id="SDX63067.1"/>
    </source>
</evidence>
<reference evidence="2" key="1">
    <citation type="submission" date="2016-10" db="EMBL/GenBank/DDBJ databases">
        <authorList>
            <person name="Varghese N."/>
            <person name="Submissions S."/>
        </authorList>
    </citation>
    <scope>NUCLEOTIDE SEQUENCE [LARGE SCALE GENOMIC DNA]</scope>
    <source>
        <strain evidence="2">DSM 15718</strain>
    </source>
</reference>
<dbReference type="AlphaFoldDB" id="A0A1H3D9M8"/>
<accession>A0A1H3D9M8</accession>
<name>A0A1H3D9M8_9FLAO</name>
<organism evidence="1 2">
    <name type="scientific">Flavobacterium degerlachei</name>
    <dbReference type="NCBI Taxonomy" id="229203"/>
    <lineage>
        <taxon>Bacteria</taxon>
        <taxon>Pseudomonadati</taxon>
        <taxon>Bacteroidota</taxon>
        <taxon>Flavobacteriia</taxon>
        <taxon>Flavobacteriales</taxon>
        <taxon>Flavobacteriaceae</taxon>
        <taxon>Flavobacterium</taxon>
    </lineage>
</organism>
<gene>
    <name evidence="1" type="ORF">SAMN05444338_112134</name>
</gene>
<keyword evidence="2" id="KW-1185">Reference proteome</keyword>
<dbReference type="STRING" id="229203.SAMN05444338_112134"/>
<protein>
    <submittedName>
        <fullName evidence="1">Uncharacterized protein</fullName>
    </submittedName>
</protein>
<proteinExistence type="predicted"/>
<dbReference type="EMBL" id="FNMV01000012">
    <property type="protein sequence ID" value="SDX63067.1"/>
    <property type="molecule type" value="Genomic_DNA"/>
</dbReference>
<evidence type="ECO:0000313" key="2">
    <source>
        <dbReference type="Proteomes" id="UP000198569"/>
    </source>
</evidence>
<dbReference type="Proteomes" id="UP000198569">
    <property type="component" value="Unassembled WGS sequence"/>
</dbReference>